<dbReference type="PANTHER" id="PTHR46268">
    <property type="entry name" value="STRESS RESPONSE PROTEIN NHAX"/>
    <property type="match status" value="1"/>
</dbReference>
<evidence type="ECO:0000313" key="3">
    <source>
        <dbReference type="EMBL" id="QUX20535.1"/>
    </source>
</evidence>
<sequence>MTVVLAHAPVDSAEAAFGAAVRQASLQGWDLVIANAASHDAPADTRAVGGSTLQSLVERARQEGVQARAVHLADSDAAAALLNLTEKADAELLVIGVRHRSAIGKLLVGSTAQRLILEAKCPVLSVKA</sequence>
<dbReference type="Proteomes" id="UP000676079">
    <property type="component" value="Chromosome"/>
</dbReference>
<organism evidence="3 4">
    <name type="scientific">Nocardiopsis changdeensis</name>
    <dbReference type="NCBI Taxonomy" id="2831969"/>
    <lineage>
        <taxon>Bacteria</taxon>
        <taxon>Bacillati</taxon>
        <taxon>Actinomycetota</taxon>
        <taxon>Actinomycetes</taxon>
        <taxon>Streptosporangiales</taxon>
        <taxon>Nocardiopsidaceae</taxon>
        <taxon>Nocardiopsis</taxon>
    </lineage>
</organism>
<feature type="domain" description="UspA" evidence="2">
    <location>
        <begin position="2"/>
        <end position="127"/>
    </location>
</feature>
<dbReference type="RefSeq" id="WP_220561731.1">
    <property type="nucleotide sequence ID" value="NZ_CP074133.1"/>
</dbReference>
<evidence type="ECO:0000313" key="4">
    <source>
        <dbReference type="Proteomes" id="UP000676079"/>
    </source>
</evidence>
<proteinExistence type="inferred from homology"/>
<dbReference type="PRINTS" id="PR01438">
    <property type="entry name" value="UNVRSLSTRESS"/>
</dbReference>
<evidence type="ECO:0000256" key="1">
    <source>
        <dbReference type="ARBA" id="ARBA00008791"/>
    </source>
</evidence>
<dbReference type="PANTHER" id="PTHR46268:SF6">
    <property type="entry name" value="UNIVERSAL STRESS PROTEIN UP12"/>
    <property type="match status" value="1"/>
</dbReference>
<comment type="similarity">
    <text evidence="1">Belongs to the universal stress protein A family.</text>
</comment>
<dbReference type="EMBL" id="CP074133">
    <property type="protein sequence ID" value="QUX20535.1"/>
    <property type="molecule type" value="Genomic_DNA"/>
</dbReference>
<reference evidence="3 4" key="1">
    <citation type="submission" date="2021-05" db="EMBL/GenBank/DDBJ databases">
        <title>Direct Submission.</title>
        <authorList>
            <person name="Li K."/>
            <person name="Gao J."/>
        </authorList>
    </citation>
    <scope>NUCLEOTIDE SEQUENCE [LARGE SCALE GENOMIC DNA]</scope>
    <source>
        <strain evidence="3 4">Mg02</strain>
    </source>
</reference>
<name>A0ABX8BE65_9ACTN</name>
<dbReference type="InterPro" id="IPR006015">
    <property type="entry name" value="Universal_stress_UspA"/>
</dbReference>
<keyword evidence="4" id="KW-1185">Reference proteome</keyword>
<gene>
    <name evidence="3" type="ORF">KGD84_18680</name>
</gene>
<dbReference type="Pfam" id="PF00582">
    <property type="entry name" value="Usp"/>
    <property type="match status" value="1"/>
</dbReference>
<accession>A0ABX8BE65</accession>
<protein>
    <submittedName>
        <fullName evidence="3">Universal stress protein</fullName>
    </submittedName>
</protein>
<dbReference type="InterPro" id="IPR014729">
    <property type="entry name" value="Rossmann-like_a/b/a_fold"/>
</dbReference>
<dbReference type="InterPro" id="IPR006016">
    <property type="entry name" value="UspA"/>
</dbReference>
<dbReference type="CDD" id="cd00293">
    <property type="entry name" value="USP-like"/>
    <property type="match status" value="1"/>
</dbReference>
<dbReference type="Gene3D" id="3.40.50.620">
    <property type="entry name" value="HUPs"/>
    <property type="match status" value="1"/>
</dbReference>
<evidence type="ECO:0000259" key="2">
    <source>
        <dbReference type="Pfam" id="PF00582"/>
    </source>
</evidence>
<dbReference type="SUPFAM" id="SSF52402">
    <property type="entry name" value="Adenine nucleotide alpha hydrolases-like"/>
    <property type="match status" value="1"/>
</dbReference>